<feature type="region of interest" description="Disordered" evidence="1">
    <location>
        <begin position="205"/>
        <end position="229"/>
    </location>
</feature>
<keyword evidence="3" id="KW-1185">Reference proteome</keyword>
<dbReference type="EMBL" id="BSYO01000001">
    <property type="protein sequence ID" value="GMG98315.1"/>
    <property type="molecule type" value="Genomic_DNA"/>
</dbReference>
<evidence type="ECO:0000313" key="3">
    <source>
        <dbReference type="Proteomes" id="UP001279734"/>
    </source>
</evidence>
<dbReference type="PANTHER" id="PTHR33870">
    <property type="entry name" value="CARDIOMYOPATHY-ASSOCIATED PROTEIN"/>
    <property type="match status" value="1"/>
</dbReference>
<reference evidence="2" key="1">
    <citation type="submission" date="2023-05" db="EMBL/GenBank/DDBJ databases">
        <title>Nepenthes gracilis genome sequencing.</title>
        <authorList>
            <person name="Fukushima K."/>
        </authorList>
    </citation>
    <scope>NUCLEOTIDE SEQUENCE</scope>
    <source>
        <strain evidence="2">SING2019-196</strain>
    </source>
</reference>
<sequence>MVCSNLFTFLSPRIGREAILKVHVSKKEIPLGDDVDLSDIASMTTLYIGEDIANLVDEAALLPDKRGKVVGKIVLVPAVEQSKWSSIEKPKSVRRYEKGENKENEVKVFDEEKGVSKATSKDDFVHQCLMGGMPMKIQKEKNVNYASDHSEGLSLDVVDSMEVENSEASIHGISQPDCSYPNSEQSRKFIGDISESDTKFQEHRDDVPQEETNKAVHCTDNDQGNHMDLGTSEIERNRRLESLITKRRLRKLLSMDPRRNHIYLYSHNSQAQDRAVVDIELQPGSAPSVLMPTRNPFDLPYDSSEEKPILTGGSFMDEFFYSQQKDISFCRHASFVRRHGFMGDLNEFPLSFPGLLTKPITSEGPGLYGFRRPSDMERNEQLFTRMLSQQAELNQIQSVSYHQASTLPPEEEKQRKLVELDFSHEETKDEELDSILDLNVQAATHTTDEAVMKLDIVGETYDETSSQSSSEASEDIIYADKNEAFRNSVRKVLTCLTQKNKGLASEKIGLPNNPLYGTSPTAIHPTNMEEHSLYMGRPFHTPTYSIASDMHVNVSEAGSPSFNAEANSPTDKESFVYYGDVDKDISSDDEDFWGASSHPVGFEEFGSRLRVDETWEMGKSLLGLPTHTSYDPPNSSGKLANVVEQAIHDASSTSPRSMLQKERCLELMDFVHKIDNLDDLVPLMPCHERGG</sequence>
<dbReference type="AlphaFoldDB" id="A0AAD3P2Q4"/>
<feature type="compositionally biased region" description="Basic and acidic residues" evidence="1">
    <location>
        <begin position="205"/>
        <end position="225"/>
    </location>
</feature>
<comment type="caution">
    <text evidence="2">The sequence shown here is derived from an EMBL/GenBank/DDBJ whole genome shotgun (WGS) entry which is preliminary data.</text>
</comment>
<dbReference type="Proteomes" id="UP001279734">
    <property type="component" value="Unassembled WGS sequence"/>
</dbReference>
<gene>
    <name evidence="2" type="ORF">Nepgr_000155</name>
</gene>
<protein>
    <submittedName>
        <fullName evidence="2">Uncharacterized protein</fullName>
    </submittedName>
</protein>
<evidence type="ECO:0000256" key="1">
    <source>
        <dbReference type="SAM" id="MobiDB-lite"/>
    </source>
</evidence>
<dbReference type="Gene3D" id="1.10.8.60">
    <property type="match status" value="1"/>
</dbReference>
<organism evidence="2 3">
    <name type="scientific">Nepenthes gracilis</name>
    <name type="common">Slender pitcher plant</name>
    <dbReference type="NCBI Taxonomy" id="150966"/>
    <lineage>
        <taxon>Eukaryota</taxon>
        <taxon>Viridiplantae</taxon>
        <taxon>Streptophyta</taxon>
        <taxon>Embryophyta</taxon>
        <taxon>Tracheophyta</taxon>
        <taxon>Spermatophyta</taxon>
        <taxon>Magnoliopsida</taxon>
        <taxon>eudicotyledons</taxon>
        <taxon>Gunneridae</taxon>
        <taxon>Pentapetalae</taxon>
        <taxon>Caryophyllales</taxon>
        <taxon>Nepenthaceae</taxon>
        <taxon>Nepenthes</taxon>
    </lineage>
</organism>
<accession>A0AAD3P2Q4</accession>
<dbReference type="PANTHER" id="PTHR33870:SF16">
    <property type="entry name" value="PROTEIN, PUTATIVE-RELATED"/>
    <property type="match status" value="1"/>
</dbReference>
<name>A0AAD3P2Q4_NEPGR</name>
<evidence type="ECO:0000313" key="2">
    <source>
        <dbReference type="EMBL" id="GMG98315.1"/>
    </source>
</evidence>
<proteinExistence type="predicted"/>